<dbReference type="Gene3D" id="3.40.50.620">
    <property type="entry name" value="HUPs"/>
    <property type="match status" value="1"/>
</dbReference>
<feature type="compositionally biased region" description="Pro residues" evidence="1">
    <location>
        <begin position="423"/>
        <end position="433"/>
    </location>
</feature>
<evidence type="ECO:0000256" key="1">
    <source>
        <dbReference type="SAM" id="MobiDB-lite"/>
    </source>
</evidence>
<gene>
    <name evidence="2" type="ORF">BN1204_031360</name>
</gene>
<reference evidence="2" key="1">
    <citation type="journal article" date="2015" name="PLoS ONE">
        <title>Comprehensive Evaluation of Toxoplasma gondii VEG and Neospora caninum LIV Genomes with Tachyzoite Stage Transcriptome and Proteome Defines Novel Transcript Features.</title>
        <authorList>
            <person name="Ramaprasad A."/>
            <person name="Mourier T."/>
            <person name="Naeem R."/>
            <person name="Malas T.B."/>
            <person name="Moussa E."/>
            <person name="Panigrahi A."/>
            <person name="Vermont S.J."/>
            <person name="Otto T.D."/>
            <person name="Wastling J."/>
            <person name="Pain A."/>
        </authorList>
    </citation>
    <scope>NUCLEOTIDE SEQUENCE</scope>
    <source>
        <strain evidence="2">Liverpool</strain>
    </source>
</reference>
<evidence type="ECO:0008006" key="3">
    <source>
        <dbReference type="Google" id="ProtNLM"/>
    </source>
</evidence>
<dbReference type="InterPro" id="IPR014729">
    <property type="entry name" value="Rossmann-like_a/b/a_fold"/>
</dbReference>
<organism evidence="2">
    <name type="scientific">Neospora caninum (strain Liverpool)</name>
    <dbReference type="NCBI Taxonomy" id="572307"/>
    <lineage>
        <taxon>Eukaryota</taxon>
        <taxon>Sar</taxon>
        <taxon>Alveolata</taxon>
        <taxon>Apicomplexa</taxon>
        <taxon>Conoidasida</taxon>
        <taxon>Coccidia</taxon>
        <taxon>Eucoccidiorida</taxon>
        <taxon>Eimeriorina</taxon>
        <taxon>Sarcocystidae</taxon>
        <taxon>Neospora</taxon>
    </lineage>
</organism>
<feature type="region of interest" description="Disordered" evidence="1">
    <location>
        <begin position="418"/>
        <end position="438"/>
    </location>
</feature>
<evidence type="ECO:0000313" key="2">
    <source>
        <dbReference type="EMBL" id="CEL67335.1"/>
    </source>
</evidence>
<sequence>MAACAQFRAQALFLSQNASCVVLSAEACRASMWTENEHTKFCSLHSSSHRAAPPDRKDIQNAGQRVTVQHERPAEGSLLSEELVTFLLAARKATRGFLYICLPISWPFPSPDTDRGEKGRKRAGTTTAAFSRQAGPCPAAETPSWLCCCVFRLIHRIYGLLSSVESRPEVFAVPVPEKGGWRENFLNAVCTHLRAFPTVRTPQLPLDYLLAAKEVATESATATKNTEEHGAMLVNFVDPHFALTDASFAHSVGDEQSVQGICLDPAVQAILASDGVQLGSLRAECVFSKPTVASSLDQVTVTPAVCGCAAATTPPDQVSLQSFPRDALASASGNSVVAANALRSSLLNRTPFRHEPRSSSENVGSPDTTETARRSRASLDSSGVPPCLVCQYGCSNDPESRDATDAFADKIRVSIPASQVAPAAPPAEQPPFLPAGDASLPASQDSVVPLCRVVNKDGFLNHVVVAGAFDRLHAGHKILLMAAALLARQRVGLAVTSGSLISRKVTDAYLAMASGIEPFCLRSRSAAAFLALLLQASGRSCVFLNYTAQVLCEELGFSEGVLGKDSSEDGEQIERLWRDAYAQATQAWSCFSRAPCGDQAAAANCRLAESCFAAVWSDAVDFPALSACRGKDERGERNRDPGEHPVAICLYRIGDPLGPAGDLDFDALVVSAESVSGGQFVNAERAKRNHRPVLLVEIPTLPPANPGGIWKRDACSALETGGASREAPSHHRSTSHQKTETSQGGARSCTADVSVPAPEPAALARAQASTKLSSTTLRGVQALRLGVSREDLKLLFAAFHAAVSMLIGTPEAVQSAHWTVLCEMYSAPWRRFSTFGRLARLLRIVEETSGGSHAEESQGGRLTPQQQATVSLALLFAFAPAFPGAALRRQKVTVSALETPAGVGVQQAPGENASPIQAQHSLNCAGEPSNEAAFAHALLAGCFVDAASAECTRCAAMHFDLSSEALRLGPASEENNKTVRSMKFDTFSSVSACMNAARSACPFLLASPSGAQTDAMWNQGPVSKAGFPCSRSIQLAVLLDAAVPWPEYLNARAQPFMEENSFLSVHDYRRWRGNQIRVWLSQYCPEGDTRRLAALGLTQEEVERIVFNLKNELKMLSVCDPERVRRAYTPPD</sequence>
<proteinExistence type="predicted"/>
<dbReference type="AlphaFoldDB" id="A0A0F7UFD2"/>
<feature type="compositionally biased region" description="Polar residues" evidence="1">
    <location>
        <begin position="359"/>
        <end position="369"/>
    </location>
</feature>
<accession>A0A0F7UFD2</accession>
<dbReference type="EMBL" id="LN714483">
    <property type="protein sequence ID" value="CEL67335.1"/>
    <property type="molecule type" value="Genomic_DNA"/>
</dbReference>
<feature type="region of interest" description="Disordered" evidence="1">
    <location>
        <begin position="720"/>
        <end position="753"/>
    </location>
</feature>
<name>A0A0F7UFD2_NEOCL</name>
<feature type="region of interest" description="Disordered" evidence="1">
    <location>
        <begin position="348"/>
        <end position="382"/>
    </location>
</feature>
<protein>
    <recommendedName>
        <fullName evidence="3">Cytidyltransferase-like domain-containing protein</fullName>
    </recommendedName>
</protein>